<accession>A0A3P7V725</accession>
<protein>
    <submittedName>
        <fullName evidence="1">Uncharacterized protein</fullName>
    </submittedName>
</protein>
<evidence type="ECO:0000313" key="2">
    <source>
        <dbReference type="Proteomes" id="UP000278807"/>
    </source>
</evidence>
<dbReference type="Proteomes" id="UP000278807">
    <property type="component" value="Unassembled WGS sequence"/>
</dbReference>
<proteinExistence type="predicted"/>
<sequence>MARSLVPVRTLLLSGMDRSIASTPPGVGSIVTEELGATEPRAANRRSIDCCITPVAVRGRVNPPSAPNR</sequence>
<dbReference type="AlphaFoldDB" id="A0A3P7V725"/>
<evidence type="ECO:0000313" key="1">
    <source>
        <dbReference type="EMBL" id="VDO01502.1"/>
    </source>
</evidence>
<gene>
    <name evidence="1" type="ORF">HNAJ_LOCUS5641</name>
</gene>
<keyword evidence="2" id="KW-1185">Reference proteome</keyword>
<name>A0A3P7V725_RODNA</name>
<dbReference type="EMBL" id="UZAE01005112">
    <property type="protein sequence ID" value="VDO01502.1"/>
    <property type="molecule type" value="Genomic_DNA"/>
</dbReference>
<reference evidence="1 2" key="1">
    <citation type="submission" date="2018-11" db="EMBL/GenBank/DDBJ databases">
        <authorList>
            <consortium name="Pathogen Informatics"/>
        </authorList>
    </citation>
    <scope>NUCLEOTIDE SEQUENCE [LARGE SCALE GENOMIC DNA]</scope>
</reference>
<organism evidence="1 2">
    <name type="scientific">Rodentolepis nana</name>
    <name type="common">Dwarf tapeworm</name>
    <name type="synonym">Hymenolepis nana</name>
    <dbReference type="NCBI Taxonomy" id="102285"/>
    <lineage>
        <taxon>Eukaryota</taxon>
        <taxon>Metazoa</taxon>
        <taxon>Spiralia</taxon>
        <taxon>Lophotrochozoa</taxon>
        <taxon>Platyhelminthes</taxon>
        <taxon>Cestoda</taxon>
        <taxon>Eucestoda</taxon>
        <taxon>Cyclophyllidea</taxon>
        <taxon>Hymenolepididae</taxon>
        <taxon>Rodentolepis</taxon>
    </lineage>
</organism>